<accession>A0A1M5UED0</accession>
<organism evidence="1 2">
    <name type="scientific">Ferrimonas marina</name>
    <dbReference type="NCBI Taxonomy" id="299255"/>
    <lineage>
        <taxon>Bacteria</taxon>
        <taxon>Pseudomonadati</taxon>
        <taxon>Pseudomonadota</taxon>
        <taxon>Gammaproteobacteria</taxon>
        <taxon>Alteromonadales</taxon>
        <taxon>Ferrimonadaceae</taxon>
        <taxon>Ferrimonas</taxon>
    </lineage>
</organism>
<name>A0A1M5UED0_9GAMM</name>
<dbReference type="AlphaFoldDB" id="A0A1M5UED0"/>
<dbReference type="STRING" id="299255.SAMN02745129_2527"/>
<evidence type="ECO:0000313" key="2">
    <source>
        <dbReference type="Proteomes" id="UP000184268"/>
    </source>
</evidence>
<protein>
    <submittedName>
        <fullName evidence="1">Uncharacterized protein</fullName>
    </submittedName>
</protein>
<gene>
    <name evidence="1" type="ORF">SAMN02745129_2527</name>
</gene>
<keyword evidence="2" id="KW-1185">Reference proteome</keyword>
<sequence length="169" mass="19239">MTRFDRLLIFSTAHGGTISVTLDTEHQQQLQYCQRVLKSCDSTFIADGQLEYLEQKVLYGHLYTRNNEILEMAEVRTAVLEGLGQYVQFCQFLELAQRDIGSQDVQRWASQHGSAIARMVRDVIRKRMKQVRNEPMRFMNLGVAANAEIAFFKAAFAPSEGFARVLTAA</sequence>
<proteinExistence type="predicted"/>
<evidence type="ECO:0000313" key="1">
    <source>
        <dbReference type="EMBL" id="SHH61319.1"/>
    </source>
</evidence>
<dbReference type="RefSeq" id="WP_067655264.1">
    <property type="nucleotide sequence ID" value="NZ_FQXG01000003.1"/>
</dbReference>
<reference evidence="1 2" key="1">
    <citation type="submission" date="2016-11" db="EMBL/GenBank/DDBJ databases">
        <authorList>
            <person name="Jaros S."/>
            <person name="Januszkiewicz K."/>
            <person name="Wedrychowicz H."/>
        </authorList>
    </citation>
    <scope>NUCLEOTIDE SEQUENCE [LARGE SCALE GENOMIC DNA]</scope>
    <source>
        <strain evidence="1 2">DSM 16917</strain>
    </source>
</reference>
<dbReference type="EMBL" id="FQXG01000003">
    <property type="protein sequence ID" value="SHH61319.1"/>
    <property type="molecule type" value="Genomic_DNA"/>
</dbReference>
<dbReference type="Proteomes" id="UP000184268">
    <property type="component" value="Unassembled WGS sequence"/>
</dbReference>